<feature type="compositionally biased region" description="Basic and acidic residues" evidence="2">
    <location>
        <begin position="294"/>
        <end position="303"/>
    </location>
</feature>
<feature type="region of interest" description="Disordered" evidence="2">
    <location>
        <begin position="205"/>
        <end position="256"/>
    </location>
</feature>
<feature type="compositionally biased region" description="Low complexity" evidence="2">
    <location>
        <begin position="213"/>
        <end position="223"/>
    </location>
</feature>
<feature type="compositionally biased region" description="Basic and acidic residues" evidence="2">
    <location>
        <begin position="229"/>
        <end position="249"/>
    </location>
</feature>
<dbReference type="OMA" id="LPTDGMH"/>
<evidence type="ECO:0000256" key="2">
    <source>
        <dbReference type="SAM" id="MobiDB-lite"/>
    </source>
</evidence>
<gene>
    <name evidence="4" type="primary">LOC111593344</name>
</gene>
<keyword evidence="3" id="KW-1185">Reference proteome</keyword>
<dbReference type="InterPro" id="IPR037393">
    <property type="entry name" value="Bud22/SRFB1"/>
</dbReference>
<dbReference type="PANTHER" id="PTHR23325:SF1">
    <property type="entry name" value="SERUM RESPONSE FACTOR-BINDING PROTEIN 1"/>
    <property type="match status" value="1"/>
</dbReference>
<evidence type="ECO:0000313" key="4">
    <source>
        <dbReference type="RefSeq" id="XP_023161824.1"/>
    </source>
</evidence>
<sequence>MFNKLEFNNLVITNKKKILQARTQTISKLVNKLRKLKEALKNQPDNEKSQDRLRKTVECMTELKSLKCVDIIRTLLLQEGKNHKTVLTNGRATPDEIAIAMLGLNKVMQMLVATFKKALDLSNKANVNWRIAILETSKRRLKLERTEEKRRKRKELKEQKLQTRNRLEWLEQNQPGQDNCEANAGNINTVAGKCVVERQLNKDNHVKPKLKTKTTLLQTPKVQAKSKKRKDEQTELVKHTKLKSDDNKKQPKKVVVPKVENKSNHTDAAVPLKHNETTAIENKAAFNDNGNRSKKPEKERPTHVVDPFFITESGQPYLSTAVVLSDDSNNEADDDEHQNSMERHKHKPLVKKQDYNNTRFNERHPSWLSKEKQTPVISNFKGKKTKFSENGDIAETSIAQPEFTAPAPAPANTEGMHPSWVAKQKLKPKIAAFTGKKIKFDD</sequence>
<dbReference type="RefSeq" id="XP_023161824.1">
    <property type="nucleotide sequence ID" value="XM_023306056.1"/>
</dbReference>
<name>A0A6J1L9S5_DROHY</name>
<reference evidence="4" key="1">
    <citation type="submission" date="2025-08" db="UniProtKB">
        <authorList>
            <consortium name="RefSeq"/>
        </authorList>
    </citation>
    <scope>IDENTIFICATION</scope>
    <source>
        <strain evidence="4">15085-1641.00</strain>
        <tissue evidence="4">Whole body</tissue>
    </source>
</reference>
<keyword evidence="1" id="KW-0175">Coiled coil</keyword>
<dbReference type="KEGG" id="dhe:111593344"/>
<accession>A0A6J1L9S5</accession>
<dbReference type="PANTHER" id="PTHR23325">
    <property type="entry name" value="SERUM RESPONSE FACTOR-BINDING"/>
    <property type="match status" value="1"/>
</dbReference>
<proteinExistence type="predicted"/>
<protein>
    <submittedName>
        <fullName evidence="4">Uncharacterized protein LOC111593344</fullName>
    </submittedName>
</protein>
<evidence type="ECO:0000256" key="1">
    <source>
        <dbReference type="SAM" id="Coils"/>
    </source>
</evidence>
<dbReference type="CTD" id="41139"/>
<organism evidence="3 4">
    <name type="scientific">Drosophila hydei</name>
    <name type="common">Fruit fly</name>
    <dbReference type="NCBI Taxonomy" id="7224"/>
    <lineage>
        <taxon>Eukaryota</taxon>
        <taxon>Metazoa</taxon>
        <taxon>Ecdysozoa</taxon>
        <taxon>Arthropoda</taxon>
        <taxon>Hexapoda</taxon>
        <taxon>Insecta</taxon>
        <taxon>Pterygota</taxon>
        <taxon>Neoptera</taxon>
        <taxon>Endopterygota</taxon>
        <taxon>Diptera</taxon>
        <taxon>Brachycera</taxon>
        <taxon>Muscomorpha</taxon>
        <taxon>Ephydroidea</taxon>
        <taxon>Drosophilidae</taxon>
        <taxon>Drosophila</taxon>
    </lineage>
</organism>
<dbReference type="GO" id="GO:0005634">
    <property type="term" value="C:nucleus"/>
    <property type="evidence" value="ECO:0007669"/>
    <property type="project" value="TreeGrafter"/>
</dbReference>
<dbReference type="GO" id="GO:0030490">
    <property type="term" value="P:maturation of SSU-rRNA"/>
    <property type="evidence" value="ECO:0007669"/>
    <property type="project" value="TreeGrafter"/>
</dbReference>
<feature type="coiled-coil region" evidence="1">
    <location>
        <begin position="131"/>
        <end position="173"/>
    </location>
</feature>
<dbReference type="OrthoDB" id="3364872at2759"/>
<evidence type="ECO:0000313" key="3">
    <source>
        <dbReference type="Proteomes" id="UP000504633"/>
    </source>
</evidence>
<dbReference type="GeneID" id="111593344"/>
<dbReference type="GO" id="GO:0030686">
    <property type="term" value="C:90S preribosome"/>
    <property type="evidence" value="ECO:0007669"/>
    <property type="project" value="TreeGrafter"/>
</dbReference>
<dbReference type="Proteomes" id="UP000504633">
    <property type="component" value="Unplaced"/>
</dbReference>
<feature type="region of interest" description="Disordered" evidence="2">
    <location>
        <begin position="278"/>
        <end position="303"/>
    </location>
</feature>
<dbReference type="AlphaFoldDB" id="A0A6J1L9S5"/>